<name>A0A0C3GBK8_OIDMZ</name>
<proteinExistence type="predicted"/>
<dbReference type="AlphaFoldDB" id="A0A0C3GBK8"/>
<dbReference type="EMBL" id="KN832894">
    <property type="protein sequence ID" value="KIM93565.1"/>
    <property type="molecule type" value="Genomic_DNA"/>
</dbReference>
<evidence type="ECO:0008006" key="3">
    <source>
        <dbReference type="Google" id="ProtNLM"/>
    </source>
</evidence>
<evidence type="ECO:0000313" key="2">
    <source>
        <dbReference type="Proteomes" id="UP000054321"/>
    </source>
</evidence>
<evidence type="ECO:0000313" key="1">
    <source>
        <dbReference type="EMBL" id="KIM93565.1"/>
    </source>
</evidence>
<dbReference type="HOGENOM" id="CLU_107714_1_0_1"/>
<gene>
    <name evidence="1" type="ORF">OIDMADRAFT_35668</name>
</gene>
<dbReference type="Proteomes" id="UP000054321">
    <property type="component" value="Unassembled WGS sequence"/>
</dbReference>
<protein>
    <recommendedName>
        <fullName evidence="3">SnoaL-like domain-containing protein</fullName>
    </recommendedName>
</protein>
<reference evidence="1 2" key="1">
    <citation type="submission" date="2014-04" db="EMBL/GenBank/DDBJ databases">
        <authorList>
            <consortium name="DOE Joint Genome Institute"/>
            <person name="Kuo A."/>
            <person name="Martino E."/>
            <person name="Perotto S."/>
            <person name="Kohler A."/>
            <person name="Nagy L.G."/>
            <person name="Floudas D."/>
            <person name="Copeland A."/>
            <person name="Barry K.W."/>
            <person name="Cichocki N."/>
            <person name="Veneault-Fourrey C."/>
            <person name="LaButti K."/>
            <person name="Lindquist E.A."/>
            <person name="Lipzen A."/>
            <person name="Lundell T."/>
            <person name="Morin E."/>
            <person name="Murat C."/>
            <person name="Sun H."/>
            <person name="Tunlid A."/>
            <person name="Henrissat B."/>
            <person name="Grigoriev I.V."/>
            <person name="Hibbett D.S."/>
            <person name="Martin F."/>
            <person name="Nordberg H.P."/>
            <person name="Cantor M.N."/>
            <person name="Hua S.X."/>
        </authorList>
    </citation>
    <scope>NUCLEOTIDE SEQUENCE [LARGE SCALE GENOMIC DNA]</scope>
    <source>
        <strain evidence="1 2">Zn</strain>
    </source>
</reference>
<accession>A0A0C3GBK8</accession>
<sequence>MPAIKPTSDGSRTAGVSWPSNTAVPEQVKKLLDLFLSLLDHNEDTSGTALADHIFTQDAVFKTSSATFTEIKESRKGAWVIVEKRNHTITKCYTCNNDASDLLCIGNAVLSLKNGKGISGNFISRTVLVGTSTSEPRIKYFEVWGDTGPMIKAMQE</sequence>
<reference evidence="2" key="2">
    <citation type="submission" date="2015-01" db="EMBL/GenBank/DDBJ databases">
        <title>Evolutionary Origins and Diversification of the Mycorrhizal Mutualists.</title>
        <authorList>
            <consortium name="DOE Joint Genome Institute"/>
            <consortium name="Mycorrhizal Genomics Consortium"/>
            <person name="Kohler A."/>
            <person name="Kuo A."/>
            <person name="Nagy L.G."/>
            <person name="Floudas D."/>
            <person name="Copeland A."/>
            <person name="Barry K.W."/>
            <person name="Cichocki N."/>
            <person name="Veneault-Fourrey C."/>
            <person name="LaButti K."/>
            <person name="Lindquist E.A."/>
            <person name="Lipzen A."/>
            <person name="Lundell T."/>
            <person name="Morin E."/>
            <person name="Murat C."/>
            <person name="Riley R."/>
            <person name="Ohm R."/>
            <person name="Sun H."/>
            <person name="Tunlid A."/>
            <person name="Henrissat B."/>
            <person name="Grigoriev I.V."/>
            <person name="Hibbett D.S."/>
            <person name="Martin F."/>
        </authorList>
    </citation>
    <scope>NUCLEOTIDE SEQUENCE [LARGE SCALE GENOMIC DNA]</scope>
    <source>
        <strain evidence="2">Zn</strain>
    </source>
</reference>
<organism evidence="1 2">
    <name type="scientific">Oidiodendron maius (strain Zn)</name>
    <dbReference type="NCBI Taxonomy" id="913774"/>
    <lineage>
        <taxon>Eukaryota</taxon>
        <taxon>Fungi</taxon>
        <taxon>Dikarya</taxon>
        <taxon>Ascomycota</taxon>
        <taxon>Pezizomycotina</taxon>
        <taxon>Leotiomycetes</taxon>
        <taxon>Leotiomycetes incertae sedis</taxon>
        <taxon>Myxotrichaceae</taxon>
        <taxon>Oidiodendron</taxon>
    </lineage>
</organism>
<dbReference type="OrthoDB" id="3468019at2759"/>
<dbReference type="InParanoid" id="A0A0C3GBK8"/>
<keyword evidence="2" id="KW-1185">Reference proteome</keyword>